<gene>
    <name evidence="1" type="ORF">BDP81DRAFT_437835</name>
</gene>
<keyword evidence="2" id="KW-1185">Reference proteome</keyword>
<dbReference type="Proteomes" id="UP001243989">
    <property type="component" value="Unassembled WGS sequence"/>
</dbReference>
<evidence type="ECO:0000313" key="2">
    <source>
        <dbReference type="Proteomes" id="UP001243989"/>
    </source>
</evidence>
<dbReference type="GeneID" id="85476131"/>
<evidence type="ECO:0000313" key="1">
    <source>
        <dbReference type="EMBL" id="KAK1624568.1"/>
    </source>
</evidence>
<dbReference type="EMBL" id="JAHMHQ010000024">
    <property type="protein sequence ID" value="KAK1624568.1"/>
    <property type="molecule type" value="Genomic_DNA"/>
</dbReference>
<name>A0AAI9ZHX6_9PEZI</name>
<protein>
    <submittedName>
        <fullName evidence="1">Uncharacterized protein</fullName>
    </submittedName>
</protein>
<reference evidence="1" key="1">
    <citation type="submission" date="2021-06" db="EMBL/GenBank/DDBJ databases">
        <title>Comparative genomics, transcriptomics and evolutionary studies reveal genomic signatures of adaptation to plant cell wall in hemibiotrophic fungi.</title>
        <authorList>
            <consortium name="DOE Joint Genome Institute"/>
            <person name="Baroncelli R."/>
            <person name="Diaz J.F."/>
            <person name="Benocci T."/>
            <person name="Peng M."/>
            <person name="Battaglia E."/>
            <person name="Haridas S."/>
            <person name="Andreopoulos W."/>
            <person name="Labutti K."/>
            <person name="Pangilinan J."/>
            <person name="Floch G.L."/>
            <person name="Makela M.R."/>
            <person name="Henrissat B."/>
            <person name="Grigoriev I.V."/>
            <person name="Crouch J.A."/>
            <person name="De Vries R.P."/>
            <person name="Sukno S.A."/>
            <person name="Thon M.R."/>
        </authorList>
    </citation>
    <scope>NUCLEOTIDE SEQUENCE</scope>
    <source>
        <strain evidence="1">CBS 102054</strain>
    </source>
</reference>
<dbReference type="RefSeq" id="XP_060440563.1">
    <property type="nucleotide sequence ID" value="XM_060591269.1"/>
</dbReference>
<organism evidence="1 2">
    <name type="scientific">Colletotrichum phormii</name>
    <dbReference type="NCBI Taxonomy" id="359342"/>
    <lineage>
        <taxon>Eukaryota</taxon>
        <taxon>Fungi</taxon>
        <taxon>Dikarya</taxon>
        <taxon>Ascomycota</taxon>
        <taxon>Pezizomycotina</taxon>
        <taxon>Sordariomycetes</taxon>
        <taxon>Hypocreomycetidae</taxon>
        <taxon>Glomerellales</taxon>
        <taxon>Glomerellaceae</taxon>
        <taxon>Colletotrichum</taxon>
        <taxon>Colletotrichum acutatum species complex</taxon>
    </lineage>
</organism>
<accession>A0AAI9ZHX6</accession>
<comment type="caution">
    <text evidence="1">The sequence shown here is derived from an EMBL/GenBank/DDBJ whole genome shotgun (WGS) entry which is preliminary data.</text>
</comment>
<dbReference type="AlphaFoldDB" id="A0AAI9ZHX6"/>
<proteinExistence type="predicted"/>
<sequence length="111" mass="12395">MLVRYIIRRALSIVHVCSSFYVQSPTHMLSSPTSSIFVLRLLLSLTFILSLRSSNTATVLLSSGSIYRIMSSAHKNALYPLASYMMPCTSCQNGKMSHRYHMMSSPTSLGR</sequence>